<dbReference type="AlphaFoldDB" id="E9JA31"/>
<accession>E9JA31</accession>
<sequence>MFLFVSDECDIYGLTNEQLQYIPKIVLLRKFNNCIDHVWDRLLEHIKADWEIQQYCRCLEHYNLQCHQTHVDGPAPLKKNCSLMNFETYNTIANVTASNNKFYFDENDVEITIPEGSRTIPRKRLQYAIHDDNGKKHDIDGNDENEDFPIVLIARITIR</sequence>
<gene>
    <name evidence="1" type="ORF">SINV_01267</name>
</gene>
<dbReference type="HOGENOM" id="CLU_1662988_0_0_1"/>
<reference evidence="1" key="1">
    <citation type="journal article" date="2011" name="Proc. Natl. Acad. Sci. U.S.A.">
        <title>The genome of the fire ant Solenopsis invicta.</title>
        <authorList>
            <person name="Wurm Y."/>
            <person name="Wang J."/>
            <person name="Riba-Grognuz O."/>
            <person name="Corona M."/>
            <person name="Nygaard S."/>
            <person name="Hunt B.G."/>
            <person name="Ingram K.K."/>
            <person name="Falquet L."/>
            <person name="Nipitwattanaphon M."/>
            <person name="Gotzek D."/>
            <person name="Dijkstra M.B."/>
            <person name="Oettler J."/>
            <person name="Comtesse F."/>
            <person name="Shih C.J."/>
            <person name="Wu W.J."/>
            <person name="Yang C.C."/>
            <person name="Thomas J."/>
            <person name="Beaudoing E."/>
            <person name="Pradervand S."/>
            <person name="Flegel V."/>
            <person name="Cook E.D."/>
            <person name="Fabbretti R."/>
            <person name="Stockinger H."/>
            <person name="Long L."/>
            <person name="Farmerie W.G."/>
            <person name="Oakey J."/>
            <person name="Boomsma J.J."/>
            <person name="Pamilo P."/>
            <person name="Yi S.V."/>
            <person name="Heinze J."/>
            <person name="Goodisman M.A."/>
            <person name="Farinelli L."/>
            <person name="Harshman K."/>
            <person name="Hulo N."/>
            <person name="Cerutti L."/>
            <person name="Xenarios I."/>
            <person name="Shoemaker D."/>
            <person name="Keller L."/>
        </authorList>
    </citation>
    <scope>NUCLEOTIDE SEQUENCE [LARGE SCALE GENOMIC DNA]</scope>
</reference>
<dbReference type="EMBL" id="GL769754">
    <property type="protein sequence ID" value="EFZ10322.1"/>
    <property type="molecule type" value="Genomic_DNA"/>
</dbReference>
<name>E9JA31_SOLIN</name>
<proteinExistence type="predicted"/>
<feature type="non-terminal residue" evidence="1">
    <location>
        <position position="159"/>
    </location>
</feature>
<protein>
    <submittedName>
        <fullName evidence="1">Uncharacterized protein</fullName>
    </submittedName>
</protein>
<evidence type="ECO:0000313" key="1">
    <source>
        <dbReference type="EMBL" id="EFZ10322.1"/>
    </source>
</evidence>
<organism>
    <name type="scientific">Solenopsis invicta</name>
    <name type="common">Red imported fire ant</name>
    <name type="synonym">Solenopsis wagneri</name>
    <dbReference type="NCBI Taxonomy" id="13686"/>
    <lineage>
        <taxon>Eukaryota</taxon>
        <taxon>Metazoa</taxon>
        <taxon>Ecdysozoa</taxon>
        <taxon>Arthropoda</taxon>
        <taxon>Hexapoda</taxon>
        <taxon>Insecta</taxon>
        <taxon>Pterygota</taxon>
        <taxon>Neoptera</taxon>
        <taxon>Endopterygota</taxon>
        <taxon>Hymenoptera</taxon>
        <taxon>Apocrita</taxon>
        <taxon>Aculeata</taxon>
        <taxon>Formicoidea</taxon>
        <taxon>Formicidae</taxon>
        <taxon>Myrmicinae</taxon>
        <taxon>Solenopsis</taxon>
    </lineage>
</organism>